<dbReference type="RefSeq" id="WP_303278306.1">
    <property type="nucleotide sequence ID" value="NZ_JAUOEK010000120.1"/>
</dbReference>
<gene>
    <name evidence="1" type="ORF">Q4Q35_12440</name>
</gene>
<dbReference type="Proteomes" id="UP001176883">
    <property type="component" value="Unassembled WGS sequence"/>
</dbReference>
<evidence type="ECO:0000313" key="2">
    <source>
        <dbReference type="Proteomes" id="UP001176883"/>
    </source>
</evidence>
<sequence>MFEIFKEQVLSQSNEKERRTTNWYQQKALDFQYGYELVEGKDYYDNSQLTDAEIEQSKIIKFAVAVEESDKSTLYIKIANTNKQPITIRNEVPDNLQLTLDVWYNATLLNENGIELNSSKEPVKEARRYKHTYQT</sequence>
<organism evidence="1 2">
    <name type="scientific">Flavivirga aquimarina</name>
    <dbReference type="NCBI Taxonomy" id="2027862"/>
    <lineage>
        <taxon>Bacteria</taxon>
        <taxon>Pseudomonadati</taxon>
        <taxon>Bacteroidota</taxon>
        <taxon>Flavobacteriia</taxon>
        <taxon>Flavobacteriales</taxon>
        <taxon>Flavobacteriaceae</taxon>
        <taxon>Flavivirga</taxon>
    </lineage>
</organism>
<accession>A0ABT8WC58</accession>
<protein>
    <submittedName>
        <fullName evidence="1">Uncharacterized protein</fullName>
    </submittedName>
</protein>
<dbReference type="EMBL" id="JAUOEK010000120">
    <property type="protein sequence ID" value="MDO5970617.1"/>
    <property type="molecule type" value="Genomic_DNA"/>
</dbReference>
<keyword evidence="2" id="KW-1185">Reference proteome</keyword>
<reference evidence="1" key="1">
    <citation type="submission" date="2023-07" db="EMBL/GenBank/DDBJ databases">
        <title>Two novel species in the genus Flavivirga.</title>
        <authorList>
            <person name="Kwon K."/>
        </authorList>
    </citation>
    <scope>NUCLEOTIDE SEQUENCE</scope>
    <source>
        <strain evidence="1">KCTC 52353</strain>
    </source>
</reference>
<comment type="caution">
    <text evidence="1">The sequence shown here is derived from an EMBL/GenBank/DDBJ whole genome shotgun (WGS) entry which is preliminary data.</text>
</comment>
<proteinExistence type="predicted"/>
<evidence type="ECO:0000313" key="1">
    <source>
        <dbReference type="EMBL" id="MDO5970617.1"/>
    </source>
</evidence>
<name>A0ABT8WC58_9FLAO</name>